<dbReference type="FunFam" id="3.30.70.270:FF:000020">
    <property type="entry name" value="Transposon Tf2-6 polyprotein-like Protein"/>
    <property type="match status" value="1"/>
</dbReference>
<feature type="region of interest" description="Disordered" evidence="3">
    <location>
        <begin position="254"/>
        <end position="313"/>
    </location>
</feature>
<organism evidence="5">
    <name type="scientific">Oryza meridionalis</name>
    <dbReference type="NCBI Taxonomy" id="40149"/>
    <lineage>
        <taxon>Eukaryota</taxon>
        <taxon>Viridiplantae</taxon>
        <taxon>Streptophyta</taxon>
        <taxon>Embryophyta</taxon>
        <taxon>Tracheophyta</taxon>
        <taxon>Spermatophyta</taxon>
        <taxon>Magnoliopsida</taxon>
        <taxon>Liliopsida</taxon>
        <taxon>Poales</taxon>
        <taxon>Poaceae</taxon>
        <taxon>BOP clade</taxon>
        <taxon>Oryzoideae</taxon>
        <taxon>Oryzeae</taxon>
        <taxon>Oryzinae</taxon>
        <taxon>Oryza</taxon>
    </lineage>
</organism>
<dbReference type="Gramene" id="OMERI05G16330.1">
    <property type="protein sequence ID" value="OMERI05G16330.1"/>
    <property type="gene ID" value="OMERI05G16330"/>
</dbReference>
<keyword evidence="6" id="KW-1185">Reference proteome</keyword>
<dbReference type="Gene3D" id="1.10.340.70">
    <property type="match status" value="1"/>
</dbReference>
<dbReference type="GO" id="GO:0003824">
    <property type="term" value="F:catalytic activity"/>
    <property type="evidence" value="ECO:0007669"/>
    <property type="project" value="UniProtKB-KW"/>
</dbReference>
<dbReference type="PANTHER" id="PTHR37984:SF5">
    <property type="entry name" value="PROTEIN NYNRIN-LIKE"/>
    <property type="match status" value="1"/>
</dbReference>
<dbReference type="STRING" id="40149.A0A0E0DSA7"/>
<feature type="region of interest" description="Disordered" evidence="3">
    <location>
        <begin position="399"/>
        <end position="427"/>
    </location>
</feature>
<dbReference type="Gene3D" id="3.30.70.270">
    <property type="match status" value="1"/>
</dbReference>
<evidence type="ECO:0000256" key="1">
    <source>
        <dbReference type="ARBA" id="ARBA00023268"/>
    </source>
</evidence>
<protein>
    <recommendedName>
        <fullName evidence="4">Integrase catalytic domain-containing protein</fullName>
    </recommendedName>
</protein>
<keyword evidence="2" id="KW-0175">Coiled coil</keyword>
<dbReference type="InterPro" id="IPR043128">
    <property type="entry name" value="Rev_trsase/Diguanyl_cyclase"/>
</dbReference>
<sequence length="1123" mass="123896">MGVVASGRRKMAAAAAAATCDDAIGECDVDDMDVLLLAVRLCSASPLLRPVSPGLPHYVTPAATSTVPNPTTSEVANPVRHQEKDIEHLNNQTISLIQSFLLPTLFFRSFLCSSQTLPLFFLTYSLFPKSLYWFVTYWYQSKSNLDYLEKPRYHSRAQLKSQEMEQQLAELVAAVTNIQKQNTAIQTSVGALEEIKPLVVELSGWKPAIEKAVSDLRDDLGIYVTKLAKSCVIQSSPSSRPICLHYSLTLPGSRAGVKPKEEGESSQRPSGPGAATSTRGKVIGEESSPLSPPDKSTSPSPKSPRSVFHHQEFGDFPGRGFAHGYHGSTPCVDYPQFDGVSPRAWKLKCETYFKSSKAHEELENWEEFSEAVCLKFGREEFQSLEEVLETNRRKARRMDFSSNGRPGAKPGVPVHPRPGAGPGPRVDGRWQMEELRTPAVDEKLAALRAYRRAKGLCHTCGEKWSRDHKCGPTVQLHVLEELWEMLDDHIMDSDIEPEAELSEPVQSADNPKNVQAVQQWAIPSNVKEVRGFLGLAGYYQKFVRHFAVLSRPLTDLLKKHAVFLWTAEHQLAFDTLKKALTSAPVLALPDFSKPFEIETDASDRGVGAILMQAGHPLAYLSKALGPKNRGLSTYEKECLAISLAIDHWCFYLQFGEFIIRTDQRSLIHLGDQRLATPWQQKAMTKLLGLPYKLQYKKGLDNKAADALSRCPQTYPMQVCALSAVVPLWLTEVQEGYKTDPATEQLLTQVLLSPDQYPHYTLQQGVLRYKGRIWVGSNPALQHRILTALHASAIGGHSGIQITYSRVKRLFAWTGLKRAVQTFVTDRIVCKQAKSERVRYLGLLQPLPVLDQAWETMSLDFIEGLPKSSGFNCILVVVDKFIRYAHFLGLAHPFTAFDVALLYLNNVYKLHGLSLAIISDRDCIFTSALWTELFRLADTQLQMSSAYHPQTDGQTEQLTLSKCADVAARSSKRLKIEVGPTSARAKADSAGRRRRTLVGGGLGGLEDATHLLVHPCHQGGGVRDGFMLTFLKAAKTNWARLLSSVPVGGGALLIPASLSSALGGPQPPDELPGAWAAVASRRAPPPRPASCGLPASHSPAPGPPRPPGELLPHTPHRRSSRWKA</sequence>
<dbReference type="InterPro" id="IPR050951">
    <property type="entry name" value="Retrovirus_Pol_polyprotein"/>
</dbReference>
<dbReference type="EnsemblPlants" id="OMERI05G16330.1">
    <property type="protein sequence ID" value="OMERI05G16330.1"/>
    <property type="gene ID" value="OMERI05G16330"/>
</dbReference>
<dbReference type="SUPFAM" id="SSF53098">
    <property type="entry name" value="Ribonuclease H-like"/>
    <property type="match status" value="1"/>
</dbReference>
<proteinExistence type="predicted"/>
<feature type="compositionally biased region" description="Basic residues" evidence="3">
    <location>
        <begin position="1113"/>
        <end position="1123"/>
    </location>
</feature>
<feature type="domain" description="Integrase catalytic" evidence="4">
    <location>
        <begin position="843"/>
        <end position="957"/>
    </location>
</feature>
<dbReference type="InterPro" id="IPR041577">
    <property type="entry name" value="RT_RNaseH_2"/>
</dbReference>
<dbReference type="InterPro" id="IPR041588">
    <property type="entry name" value="Integrase_H2C2"/>
</dbReference>
<evidence type="ECO:0000259" key="4">
    <source>
        <dbReference type="PROSITE" id="PS50994"/>
    </source>
</evidence>
<dbReference type="CDD" id="cd09274">
    <property type="entry name" value="RNase_HI_RT_Ty3"/>
    <property type="match status" value="1"/>
</dbReference>
<dbReference type="Proteomes" id="UP000008021">
    <property type="component" value="Chromosome 5"/>
</dbReference>
<dbReference type="AlphaFoldDB" id="A0A0E0DSA7"/>
<dbReference type="GO" id="GO:0003676">
    <property type="term" value="F:nucleic acid binding"/>
    <property type="evidence" value="ECO:0007669"/>
    <property type="project" value="InterPro"/>
</dbReference>
<dbReference type="Pfam" id="PF17921">
    <property type="entry name" value="Integrase_H2C2"/>
    <property type="match status" value="1"/>
</dbReference>
<dbReference type="InterPro" id="IPR012337">
    <property type="entry name" value="RNaseH-like_sf"/>
</dbReference>
<keyword evidence="1" id="KW-0511">Multifunctional enzyme</keyword>
<dbReference type="GO" id="GO:0015074">
    <property type="term" value="P:DNA integration"/>
    <property type="evidence" value="ECO:0007669"/>
    <property type="project" value="InterPro"/>
</dbReference>
<reference evidence="5" key="2">
    <citation type="submission" date="2018-05" db="EMBL/GenBank/DDBJ databases">
        <title>OmerRS3 (Oryza meridionalis Reference Sequence Version 3).</title>
        <authorList>
            <person name="Zhang J."/>
            <person name="Kudrna D."/>
            <person name="Lee S."/>
            <person name="Talag J."/>
            <person name="Welchert J."/>
            <person name="Wing R.A."/>
        </authorList>
    </citation>
    <scope>NUCLEOTIDE SEQUENCE [LARGE SCALE GENOMIC DNA]</scope>
    <source>
        <strain evidence="5">cv. OR44</strain>
    </source>
</reference>
<feature type="compositionally biased region" description="Pro residues" evidence="3">
    <location>
        <begin position="1099"/>
        <end position="1108"/>
    </location>
</feature>
<accession>A0A0E0DSA7</accession>
<dbReference type="PANTHER" id="PTHR37984">
    <property type="entry name" value="PROTEIN CBG26694"/>
    <property type="match status" value="1"/>
</dbReference>
<dbReference type="InterPro" id="IPR001584">
    <property type="entry name" value="Integrase_cat-core"/>
</dbReference>
<feature type="region of interest" description="Disordered" evidence="3">
    <location>
        <begin position="1079"/>
        <end position="1123"/>
    </location>
</feature>
<dbReference type="SUPFAM" id="SSF56672">
    <property type="entry name" value="DNA/RNA polymerases"/>
    <property type="match status" value="1"/>
</dbReference>
<dbReference type="InterPro" id="IPR036397">
    <property type="entry name" value="RNaseH_sf"/>
</dbReference>
<dbReference type="Pfam" id="PF17919">
    <property type="entry name" value="RT_RNaseH_2"/>
    <property type="match status" value="1"/>
</dbReference>
<name>A0A0E0DSA7_9ORYZ</name>
<feature type="coiled-coil region" evidence="2">
    <location>
        <begin position="154"/>
        <end position="181"/>
    </location>
</feature>
<dbReference type="InterPro" id="IPR043502">
    <property type="entry name" value="DNA/RNA_pol_sf"/>
</dbReference>
<dbReference type="PROSITE" id="PS50994">
    <property type="entry name" value="INTEGRASE"/>
    <property type="match status" value="1"/>
</dbReference>
<dbReference type="Gene3D" id="3.30.420.10">
    <property type="entry name" value="Ribonuclease H-like superfamily/Ribonuclease H"/>
    <property type="match status" value="1"/>
</dbReference>
<evidence type="ECO:0000256" key="3">
    <source>
        <dbReference type="SAM" id="MobiDB-lite"/>
    </source>
</evidence>
<dbReference type="HOGENOM" id="CLU_280111_0_0_1"/>
<evidence type="ECO:0000313" key="6">
    <source>
        <dbReference type="Proteomes" id="UP000008021"/>
    </source>
</evidence>
<feature type="compositionally biased region" description="Low complexity" evidence="3">
    <location>
        <begin position="287"/>
        <end position="306"/>
    </location>
</feature>
<reference evidence="5" key="1">
    <citation type="submission" date="2015-04" db="UniProtKB">
        <authorList>
            <consortium name="EnsemblPlants"/>
        </authorList>
    </citation>
    <scope>IDENTIFICATION</scope>
</reference>
<evidence type="ECO:0000313" key="5">
    <source>
        <dbReference type="EnsemblPlants" id="OMERI05G16330.1"/>
    </source>
</evidence>
<evidence type="ECO:0000256" key="2">
    <source>
        <dbReference type="SAM" id="Coils"/>
    </source>
</evidence>